<organism evidence="1 2">
    <name type="scientific">Pseudomonas chlororaphis</name>
    <dbReference type="NCBI Taxonomy" id="587753"/>
    <lineage>
        <taxon>Bacteria</taxon>
        <taxon>Pseudomonadati</taxon>
        <taxon>Pseudomonadota</taxon>
        <taxon>Gammaproteobacteria</taxon>
        <taxon>Pseudomonadales</taxon>
        <taxon>Pseudomonadaceae</taxon>
        <taxon>Pseudomonas</taxon>
    </lineage>
</organism>
<dbReference type="Proteomes" id="UP000516316">
    <property type="component" value="Chromosome"/>
</dbReference>
<evidence type="ECO:0000313" key="1">
    <source>
        <dbReference type="EMBL" id="QNR48826.1"/>
    </source>
</evidence>
<dbReference type="EMBL" id="CP061079">
    <property type="protein sequence ID" value="QNR48826.1"/>
    <property type="molecule type" value="Genomic_DNA"/>
</dbReference>
<gene>
    <name evidence="1" type="ORF">HLB40_04805</name>
</gene>
<dbReference type="AlphaFoldDB" id="A0AAP9VWR9"/>
<dbReference type="GeneID" id="61648659"/>
<name>A0AAP9VWR9_9PSED</name>
<evidence type="ECO:0000313" key="2">
    <source>
        <dbReference type="Proteomes" id="UP000516316"/>
    </source>
</evidence>
<evidence type="ECO:0008006" key="3">
    <source>
        <dbReference type="Google" id="ProtNLM"/>
    </source>
</evidence>
<reference evidence="1 2" key="1">
    <citation type="submission" date="2020-09" db="EMBL/GenBank/DDBJ databases">
        <title>The Genome Sequence of Pseudomonas chlororaphis strain Qlu-1 - A phenazine-derivative-producing strain.</title>
        <authorList>
            <person name="Li L."/>
            <person name="Liu K."/>
        </authorList>
    </citation>
    <scope>NUCLEOTIDE SEQUENCE [LARGE SCALE GENOMIC DNA]</scope>
    <source>
        <strain evidence="2">qlu-1</strain>
    </source>
</reference>
<sequence>MKQIDVLIVVDVDGALSTGSTGGLSQNVYLIDTNKYFGSGAEGQAELQTACTEGQFINWSVTGVSPSSAVQINRFTGQMVNDGVCKPRLVASPAGTYWQGQVEAQGFKGRQQYSVELTVEGTVMNFDPFLNIK</sequence>
<protein>
    <recommendedName>
        <fullName evidence="3">Inclusion body protein</fullName>
    </recommendedName>
</protein>
<dbReference type="RefSeq" id="WP_101281834.1">
    <property type="nucleotide sequence ID" value="NZ_CP025309.1"/>
</dbReference>
<accession>A0AAP9VWR9</accession>
<proteinExistence type="predicted"/>